<accession>A0ABM3ISV5</accession>
<dbReference type="InterPro" id="IPR002885">
    <property type="entry name" value="PPR_rpt"/>
</dbReference>
<name>A0ABM3ISV5_ZIZJJ</name>
<feature type="repeat" description="PPR" evidence="3">
    <location>
        <begin position="40"/>
        <end position="74"/>
    </location>
</feature>
<dbReference type="PROSITE" id="PS51375">
    <property type="entry name" value="PPR"/>
    <property type="match status" value="2"/>
</dbReference>
<reference evidence="5" key="1">
    <citation type="submission" date="2025-08" db="UniProtKB">
        <authorList>
            <consortium name="RefSeq"/>
        </authorList>
    </citation>
    <scope>IDENTIFICATION</scope>
    <source>
        <tissue evidence="5">Seedling</tissue>
    </source>
</reference>
<dbReference type="RefSeq" id="XP_048334820.1">
    <property type="nucleotide sequence ID" value="XM_048478863.1"/>
</dbReference>
<evidence type="ECO:0000256" key="3">
    <source>
        <dbReference type="PROSITE-ProRule" id="PRU00708"/>
    </source>
</evidence>
<dbReference type="Gene3D" id="1.25.40.10">
    <property type="entry name" value="Tetratricopeptide repeat domain"/>
    <property type="match status" value="2"/>
</dbReference>
<evidence type="ECO:0000256" key="2">
    <source>
        <dbReference type="ARBA" id="ARBA00022737"/>
    </source>
</evidence>
<sequence length="222" mass="24884">MLNQCVASFCEAKKLDKAEALIVDAYALLGEMKEAGISPDAITYRSLIARDTKRNLSSESMDLLEDMRQQGLEIISMMRINLDGMHIAQSSGLVRAGRMEEANDFKEQMMSDGNIQLNRAGDILGAVNYFEDMNMMGFRSNFVAFNCLIDCFCKLGHIDQAIELSELMEEKDSITYNTMANNLCKAGRFGWASKLITACLRDGIRIPQRTQRAVLNGIRNSR</sequence>
<dbReference type="PANTHER" id="PTHR47941">
    <property type="entry name" value="PENTATRICOPEPTIDE REPEAT-CONTAINING PROTEIN 3, MITOCHONDRIAL"/>
    <property type="match status" value="1"/>
</dbReference>
<keyword evidence="2" id="KW-0677">Repeat</keyword>
<dbReference type="Pfam" id="PF01535">
    <property type="entry name" value="PPR"/>
    <property type="match status" value="1"/>
</dbReference>
<dbReference type="NCBIfam" id="TIGR00756">
    <property type="entry name" value="PPR"/>
    <property type="match status" value="2"/>
</dbReference>
<dbReference type="GeneID" id="107424420"/>
<dbReference type="Pfam" id="PF13041">
    <property type="entry name" value="PPR_2"/>
    <property type="match status" value="1"/>
</dbReference>
<protein>
    <submittedName>
        <fullName evidence="5">Pentatricopeptide repeat-containing protein At4g17915</fullName>
    </submittedName>
</protein>
<evidence type="ECO:0000313" key="5">
    <source>
        <dbReference type="RefSeq" id="XP_048334820.1"/>
    </source>
</evidence>
<proteinExistence type="inferred from homology"/>
<dbReference type="InterPro" id="IPR011990">
    <property type="entry name" value="TPR-like_helical_dom_sf"/>
</dbReference>
<gene>
    <name evidence="5" type="primary">LOC107424420</name>
</gene>
<feature type="repeat" description="PPR" evidence="3">
    <location>
        <begin position="141"/>
        <end position="175"/>
    </location>
</feature>
<evidence type="ECO:0000313" key="4">
    <source>
        <dbReference type="Proteomes" id="UP001652623"/>
    </source>
</evidence>
<dbReference type="Proteomes" id="UP001652623">
    <property type="component" value="Chromosome 7"/>
</dbReference>
<organism evidence="4 5">
    <name type="scientific">Ziziphus jujuba</name>
    <name type="common">Chinese jujube</name>
    <name type="synonym">Ziziphus sativa</name>
    <dbReference type="NCBI Taxonomy" id="326968"/>
    <lineage>
        <taxon>Eukaryota</taxon>
        <taxon>Viridiplantae</taxon>
        <taxon>Streptophyta</taxon>
        <taxon>Embryophyta</taxon>
        <taxon>Tracheophyta</taxon>
        <taxon>Spermatophyta</taxon>
        <taxon>Magnoliopsida</taxon>
        <taxon>eudicotyledons</taxon>
        <taxon>Gunneridae</taxon>
        <taxon>Pentapetalae</taxon>
        <taxon>rosids</taxon>
        <taxon>fabids</taxon>
        <taxon>Rosales</taxon>
        <taxon>Rhamnaceae</taxon>
        <taxon>Paliureae</taxon>
        <taxon>Ziziphus</taxon>
    </lineage>
</organism>
<comment type="similarity">
    <text evidence="1">Belongs to the PPR family. P subfamily.</text>
</comment>
<keyword evidence="4" id="KW-1185">Reference proteome</keyword>
<evidence type="ECO:0000256" key="1">
    <source>
        <dbReference type="ARBA" id="ARBA00007626"/>
    </source>
</evidence>